<dbReference type="GO" id="GO:0004674">
    <property type="term" value="F:protein serine/threonine kinase activity"/>
    <property type="evidence" value="ECO:0007669"/>
    <property type="project" value="UniProtKB-EC"/>
</dbReference>
<dbReference type="Pfam" id="PF00069">
    <property type="entry name" value="Pkinase"/>
    <property type="match status" value="1"/>
</dbReference>
<organism evidence="4 5">
    <name type="scientific">Panagrellus redivivus</name>
    <name type="common">Microworm</name>
    <dbReference type="NCBI Taxonomy" id="6233"/>
    <lineage>
        <taxon>Eukaryota</taxon>
        <taxon>Metazoa</taxon>
        <taxon>Ecdysozoa</taxon>
        <taxon>Nematoda</taxon>
        <taxon>Chromadorea</taxon>
        <taxon>Rhabditida</taxon>
        <taxon>Tylenchina</taxon>
        <taxon>Panagrolaimomorpha</taxon>
        <taxon>Panagrolaimoidea</taxon>
        <taxon>Panagrolaimidae</taxon>
        <taxon>Panagrellus</taxon>
    </lineage>
</organism>
<dbReference type="SMART" id="SM00220">
    <property type="entry name" value="S_TKc"/>
    <property type="match status" value="1"/>
</dbReference>
<dbReference type="GO" id="GO:0005524">
    <property type="term" value="F:ATP binding"/>
    <property type="evidence" value="ECO:0007669"/>
    <property type="project" value="InterPro"/>
</dbReference>
<feature type="compositionally biased region" description="Polar residues" evidence="2">
    <location>
        <begin position="385"/>
        <end position="394"/>
    </location>
</feature>
<dbReference type="InterPro" id="IPR050235">
    <property type="entry name" value="CK1_Ser-Thr_kinase"/>
</dbReference>
<feature type="domain" description="Protein kinase" evidence="3">
    <location>
        <begin position="39"/>
        <end position="378"/>
    </location>
</feature>
<dbReference type="SUPFAM" id="SSF56112">
    <property type="entry name" value="Protein kinase-like (PK-like)"/>
    <property type="match status" value="1"/>
</dbReference>
<evidence type="ECO:0000313" key="4">
    <source>
        <dbReference type="Proteomes" id="UP000492821"/>
    </source>
</evidence>
<name>A0A7E4VYJ1_PANRE</name>
<evidence type="ECO:0000256" key="1">
    <source>
        <dbReference type="ARBA" id="ARBA00012513"/>
    </source>
</evidence>
<accession>A0A7E4VYJ1</accession>
<keyword evidence="4" id="KW-1185">Reference proteome</keyword>
<dbReference type="AlphaFoldDB" id="A0A7E4VYJ1"/>
<evidence type="ECO:0000259" key="3">
    <source>
        <dbReference type="PROSITE" id="PS50011"/>
    </source>
</evidence>
<evidence type="ECO:0000313" key="5">
    <source>
        <dbReference type="WBParaSite" id="Pan_g4266.t1"/>
    </source>
</evidence>
<reference evidence="4" key="1">
    <citation type="journal article" date="2013" name="Genetics">
        <title>The draft genome and transcriptome of Panagrellus redivivus are shaped by the harsh demands of a free-living lifestyle.</title>
        <authorList>
            <person name="Srinivasan J."/>
            <person name="Dillman A.R."/>
            <person name="Macchietto M.G."/>
            <person name="Heikkinen L."/>
            <person name="Lakso M."/>
            <person name="Fracchia K.M."/>
            <person name="Antoshechkin I."/>
            <person name="Mortazavi A."/>
            <person name="Wong G."/>
            <person name="Sternberg P.W."/>
        </authorList>
    </citation>
    <scope>NUCLEOTIDE SEQUENCE [LARGE SCALE GENOMIC DNA]</scope>
    <source>
        <strain evidence="4">MT8872</strain>
    </source>
</reference>
<dbReference type="InterPro" id="IPR008271">
    <property type="entry name" value="Ser/Thr_kinase_AS"/>
</dbReference>
<dbReference type="WBParaSite" id="Pan_g4266.t1">
    <property type="protein sequence ID" value="Pan_g4266.t1"/>
    <property type="gene ID" value="Pan_g4266"/>
</dbReference>
<dbReference type="PROSITE" id="PS50011">
    <property type="entry name" value="PROTEIN_KINASE_DOM"/>
    <property type="match status" value="1"/>
</dbReference>
<dbReference type="Gene3D" id="1.10.510.10">
    <property type="entry name" value="Transferase(Phosphotransferase) domain 1"/>
    <property type="match status" value="1"/>
</dbReference>
<feature type="compositionally biased region" description="Basic and acidic residues" evidence="2">
    <location>
        <begin position="14"/>
        <end position="25"/>
    </location>
</feature>
<dbReference type="InterPro" id="IPR000719">
    <property type="entry name" value="Prot_kinase_dom"/>
</dbReference>
<feature type="region of interest" description="Disordered" evidence="2">
    <location>
        <begin position="335"/>
        <end position="461"/>
    </location>
</feature>
<feature type="region of interest" description="Disordered" evidence="2">
    <location>
        <begin position="1"/>
        <end position="25"/>
    </location>
</feature>
<dbReference type="PROSITE" id="PS00108">
    <property type="entry name" value="PROTEIN_KINASE_ST"/>
    <property type="match status" value="1"/>
</dbReference>
<proteinExistence type="predicted"/>
<feature type="compositionally biased region" description="Basic and acidic residues" evidence="2">
    <location>
        <begin position="426"/>
        <end position="435"/>
    </location>
</feature>
<protein>
    <recommendedName>
        <fullName evidence="1">non-specific serine/threonine protein kinase</fullName>
        <ecNumber evidence="1">2.7.11.1</ecNumber>
    </recommendedName>
</protein>
<dbReference type="InterPro" id="IPR011009">
    <property type="entry name" value="Kinase-like_dom_sf"/>
</dbReference>
<sequence length="461" mass="51092">MMAAAKQVISGPEPPKRKNEAARDHPPLLSKGLVLQNLFEIEEQFGGGGFGQIYKVHHREFGQKMALKVEPARGDVRRAKLEMTVMMMLRGKPHIPIMYGCGKVNGCPYIVMQMLGRNLSDLRRRQPDRCLSASTVFRVSVHVVIALRHLHESGYVHRDVKPSNCCMGVGTARRKCHVIDFGMVRRIRDMDGTLRPPRKYAPFRGTVRYVSIAMHQRKDVGPGDDLIGWFYAMLELLNGGLPWSSFEKTTDILKSKTDMVLKDFCDAHPKGLLAFATHVMNLQYHNIPKYDFLQKTLKTSLPVGITDASPYDWEVPPAHVAKKSTRQVERSMMCSVGTELPQPINVLPPRRGTKRGLRKGAPTPPGKPSGGKRSHPTPQERSKSSGKCSTDNSKPSAPSQSPAATDPPMQPASPAAKDLETIPVDVNHESHRRNDDDDVEPTQEMSNEPLPAAKSHTGGGD</sequence>
<evidence type="ECO:0000256" key="2">
    <source>
        <dbReference type="SAM" id="MobiDB-lite"/>
    </source>
</evidence>
<reference evidence="5" key="2">
    <citation type="submission" date="2020-10" db="UniProtKB">
        <authorList>
            <consortium name="WormBaseParasite"/>
        </authorList>
    </citation>
    <scope>IDENTIFICATION</scope>
</reference>
<feature type="compositionally biased region" description="Low complexity" evidence="2">
    <location>
        <begin position="395"/>
        <end position="407"/>
    </location>
</feature>
<dbReference type="PANTHER" id="PTHR11909">
    <property type="entry name" value="CASEIN KINASE-RELATED"/>
    <property type="match status" value="1"/>
</dbReference>
<dbReference type="Proteomes" id="UP000492821">
    <property type="component" value="Unassembled WGS sequence"/>
</dbReference>
<dbReference type="EC" id="2.7.11.1" evidence="1"/>